<organism evidence="3 4">
    <name type="scientific">Sphingomonas kaistensis</name>
    <dbReference type="NCBI Taxonomy" id="298708"/>
    <lineage>
        <taxon>Bacteria</taxon>
        <taxon>Pseudomonadati</taxon>
        <taxon>Pseudomonadota</taxon>
        <taxon>Alphaproteobacteria</taxon>
        <taxon>Sphingomonadales</taxon>
        <taxon>Sphingomonadaceae</taxon>
        <taxon>Sphingomonas</taxon>
    </lineage>
</organism>
<keyword evidence="1" id="KW-0597">Phosphoprotein</keyword>
<accession>A0ABZ2G609</accession>
<keyword evidence="4" id="KW-1185">Reference proteome</keyword>
<dbReference type="InterPro" id="IPR001789">
    <property type="entry name" value="Sig_transdc_resp-reg_receiver"/>
</dbReference>
<sequence length="158" mass="16760">MLFGTRERHVKRILIVEDEPLVAFDNETMVAAAGYTVVATVDSVREALAVLEREAAPSAEESEEAEGGVDLILSDIQLTGKRTGIDLAAEAQARGIPLLLATANPPEVGDGNSLGVLCKPYNERRLKAALKMVEQILGGKAKVKAPDGVILYARPLAA</sequence>
<evidence type="ECO:0000259" key="2">
    <source>
        <dbReference type="PROSITE" id="PS50110"/>
    </source>
</evidence>
<proteinExistence type="predicted"/>
<feature type="modified residue" description="4-aspartylphosphate" evidence="1">
    <location>
        <position position="75"/>
    </location>
</feature>
<protein>
    <submittedName>
        <fullName evidence="3">Response regulator</fullName>
    </submittedName>
</protein>
<gene>
    <name evidence="3" type="ORF">V6R86_13525</name>
</gene>
<feature type="domain" description="Response regulatory" evidence="2">
    <location>
        <begin position="12"/>
        <end position="134"/>
    </location>
</feature>
<dbReference type="RefSeq" id="WP_338505227.1">
    <property type="nucleotide sequence ID" value="NZ_CP145607.1"/>
</dbReference>
<dbReference type="SUPFAM" id="SSF52172">
    <property type="entry name" value="CheY-like"/>
    <property type="match status" value="1"/>
</dbReference>
<dbReference type="Pfam" id="PF00072">
    <property type="entry name" value="Response_reg"/>
    <property type="match status" value="1"/>
</dbReference>
<name>A0ABZ2G609_9SPHN</name>
<evidence type="ECO:0000313" key="4">
    <source>
        <dbReference type="Proteomes" id="UP001382935"/>
    </source>
</evidence>
<dbReference type="SMART" id="SM00448">
    <property type="entry name" value="REC"/>
    <property type="match status" value="1"/>
</dbReference>
<evidence type="ECO:0000313" key="3">
    <source>
        <dbReference type="EMBL" id="WWM71662.1"/>
    </source>
</evidence>
<dbReference type="Proteomes" id="UP001382935">
    <property type="component" value="Chromosome"/>
</dbReference>
<dbReference type="PROSITE" id="PS50110">
    <property type="entry name" value="RESPONSE_REGULATORY"/>
    <property type="match status" value="1"/>
</dbReference>
<dbReference type="EMBL" id="CP145607">
    <property type="protein sequence ID" value="WWM71662.1"/>
    <property type="molecule type" value="Genomic_DNA"/>
</dbReference>
<evidence type="ECO:0000256" key="1">
    <source>
        <dbReference type="PROSITE-ProRule" id="PRU00169"/>
    </source>
</evidence>
<dbReference type="InterPro" id="IPR011006">
    <property type="entry name" value="CheY-like_superfamily"/>
</dbReference>
<reference evidence="3 4" key="1">
    <citation type="submission" date="2024-02" db="EMBL/GenBank/DDBJ databases">
        <title>Full genome sequence of Sphingomonas kaistensis.</title>
        <authorList>
            <person name="Poletto B.L."/>
            <person name="Silva G."/>
            <person name="Galante D."/>
            <person name="Campos K.R."/>
            <person name="Santos M.B.N."/>
            <person name="Sacchi C.T."/>
        </authorList>
    </citation>
    <scope>NUCLEOTIDE SEQUENCE [LARGE SCALE GENOMIC DNA]</scope>
    <source>
        <strain evidence="3 4">MA4R</strain>
    </source>
</reference>
<dbReference type="Gene3D" id="3.40.50.2300">
    <property type="match status" value="1"/>
</dbReference>